<dbReference type="GO" id="GO:0016747">
    <property type="term" value="F:acyltransferase activity, transferring groups other than amino-acyl groups"/>
    <property type="evidence" value="ECO:0007669"/>
    <property type="project" value="InterPro"/>
</dbReference>
<feature type="domain" description="N-acetyltransferase" evidence="1">
    <location>
        <begin position="3"/>
        <end position="202"/>
    </location>
</feature>
<accession>A0A1X6X0L0</accession>
<dbReference type="OrthoDB" id="7057833at2"/>
<sequence>MSIVISPAAEAELPECARLITRALIDDAVMHRLVPGAEDRLRRMTAALLAELRGGAFAHGVVDTARNESGGPLLGVAAWVAPRPPRCTPRRAVEHVRGIRAVGLRRMPAAIRADHRLTRDHPTMPHWYLEDIAVAEGARGMGVGSALIEHGLARVDADALPAYLESTTPASRRLYARHGFGPLGVVDLGGGATATTMLRPAAI</sequence>
<dbReference type="EMBL" id="FWFG01000064">
    <property type="protein sequence ID" value="SLM91943.1"/>
    <property type="molecule type" value="Genomic_DNA"/>
</dbReference>
<organism evidence="2 3">
    <name type="scientific">Brachybacterium nesterenkovii</name>
    <dbReference type="NCBI Taxonomy" id="47847"/>
    <lineage>
        <taxon>Bacteria</taxon>
        <taxon>Bacillati</taxon>
        <taxon>Actinomycetota</taxon>
        <taxon>Actinomycetes</taxon>
        <taxon>Micrococcales</taxon>
        <taxon>Dermabacteraceae</taxon>
        <taxon>Brachybacterium</taxon>
    </lineage>
</organism>
<keyword evidence="3" id="KW-1185">Reference proteome</keyword>
<dbReference type="CDD" id="cd04301">
    <property type="entry name" value="NAT_SF"/>
    <property type="match status" value="1"/>
</dbReference>
<gene>
    <name evidence="2" type="ORF">FM110_07260</name>
</gene>
<name>A0A1X6X0L0_9MICO</name>
<dbReference type="Pfam" id="PF00583">
    <property type="entry name" value="Acetyltransf_1"/>
    <property type="match status" value="1"/>
</dbReference>
<protein>
    <submittedName>
        <fullName evidence="2">Bll0009 putative acetyltransferase</fullName>
    </submittedName>
</protein>
<evidence type="ECO:0000259" key="1">
    <source>
        <dbReference type="PROSITE" id="PS51186"/>
    </source>
</evidence>
<dbReference type="SUPFAM" id="SSF55729">
    <property type="entry name" value="Acyl-CoA N-acyltransferases (Nat)"/>
    <property type="match status" value="1"/>
</dbReference>
<keyword evidence="2" id="KW-0808">Transferase</keyword>
<evidence type="ECO:0000313" key="3">
    <source>
        <dbReference type="Proteomes" id="UP000195981"/>
    </source>
</evidence>
<dbReference type="PANTHER" id="PTHR42791">
    <property type="entry name" value="GNAT FAMILY ACETYLTRANSFERASE"/>
    <property type="match status" value="1"/>
</dbReference>
<dbReference type="PANTHER" id="PTHR42791:SF1">
    <property type="entry name" value="N-ACETYLTRANSFERASE DOMAIN-CONTAINING PROTEIN"/>
    <property type="match status" value="1"/>
</dbReference>
<evidence type="ECO:0000313" key="2">
    <source>
        <dbReference type="EMBL" id="SLM91943.1"/>
    </source>
</evidence>
<dbReference type="PROSITE" id="PS51186">
    <property type="entry name" value="GNAT"/>
    <property type="match status" value="1"/>
</dbReference>
<reference evidence="2 3" key="1">
    <citation type="submission" date="2017-02" db="EMBL/GenBank/DDBJ databases">
        <authorList>
            <person name="Peterson S.W."/>
        </authorList>
    </citation>
    <scope>NUCLEOTIDE SEQUENCE [LARGE SCALE GENOMIC DNA]</scope>
    <source>
        <strain evidence="2 3">CIP104813</strain>
    </source>
</reference>
<dbReference type="AlphaFoldDB" id="A0A1X6X0L0"/>
<dbReference type="InterPro" id="IPR016181">
    <property type="entry name" value="Acyl_CoA_acyltransferase"/>
</dbReference>
<proteinExistence type="predicted"/>
<dbReference type="InterPro" id="IPR052523">
    <property type="entry name" value="Trichothecene_AcTrans"/>
</dbReference>
<dbReference type="Proteomes" id="UP000195981">
    <property type="component" value="Unassembled WGS sequence"/>
</dbReference>
<dbReference type="Gene3D" id="3.40.630.30">
    <property type="match status" value="1"/>
</dbReference>
<dbReference type="InterPro" id="IPR000182">
    <property type="entry name" value="GNAT_dom"/>
</dbReference>
<dbReference type="RefSeq" id="WP_087104053.1">
    <property type="nucleotide sequence ID" value="NZ_FWFG01000064.1"/>
</dbReference>